<keyword evidence="4" id="KW-1185">Reference proteome</keyword>
<dbReference type="PANTHER" id="PTHR45669:SF8">
    <property type="entry name" value="OS01G0829400 PROTEIN"/>
    <property type="match status" value="1"/>
</dbReference>
<proteinExistence type="predicted"/>
<dbReference type="Proteomes" id="UP001054889">
    <property type="component" value="Unassembled WGS sequence"/>
</dbReference>
<dbReference type="CDD" id="cd03031">
    <property type="entry name" value="GRX_GRX_like"/>
    <property type="match status" value="1"/>
</dbReference>
<dbReference type="PANTHER" id="PTHR45669">
    <property type="entry name" value="GLUTAREDOXIN DOMAIN-CONTAINING CYSTEINE-RICH PROTEIN CG12206-RELATED"/>
    <property type="match status" value="1"/>
</dbReference>
<accession>A0AAV5C4H9</accession>
<dbReference type="Gene3D" id="3.40.30.10">
    <property type="entry name" value="Glutaredoxin"/>
    <property type="match status" value="1"/>
</dbReference>
<evidence type="ECO:0000313" key="4">
    <source>
        <dbReference type="Proteomes" id="UP001054889"/>
    </source>
</evidence>
<feature type="domain" description="Glutaredoxin" evidence="2">
    <location>
        <begin position="263"/>
        <end position="331"/>
    </location>
</feature>
<evidence type="ECO:0000313" key="3">
    <source>
        <dbReference type="EMBL" id="GJM92678.1"/>
    </source>
</evidence>
<organism evidence="3 4">
    <name type="scientific">Eleusine coracana subsp. coracana</name>
    <dbReference type="NCBI Taxonomy" id="191504"/>
    <lineage>
        <taxon>Eukaryota</taxon>
        <taxon>Viridiplantae</taxon>
        <taxon>Streptophyta</taxon>
        <taxon>Embryophyta</taxon>
        <taxon>Tracheophyta</taxon>
        <taxon>Spermatophyta</taxon>
        <taxon>Magnoliopsida</taxon>
        <taxon>Liliopsida</taxon>
        <taxon>Poales</taxon>
        <taxon>Poaceae</taxon>
        <taxon>PACMAD clade</taxon>
        <taxon>Chloridoideae</taxon>
        <taxon>Cynodonteae</taxon>
        <taxon>Eleusininae</taxon>
        <taxon>Eleusine</taxon>
    </lineage>
</organism>
<protein>
    <recommendedName>
        <fullName evidence="2">Glutaredoxin domain-containing protein</fullName>
    </recommendedName>
</protein>
<name>A0AAV5C4H9_ELECO</name>
<reference evidence="3" key="2">
    <citation type="submission" date="2021-12" db="EMBL/GenBank/DDBJ databases">
        <title>Resequencing data analysis of finger millet.</title>
        <authorList>
            <person name="Hatakeyama M."/>
            <person name="Aluri S."/>
            <person name="Balachadran M.T."/>
            <person name="Sivarajan S.R."/>
            <person name="Poveda L."/>
            <person name="Shimizu-Inatsugi R."/>
            <person name="Schlapbach R."/>
            <person name="Sreeman S.M."/>
            <person name="Shimizu K.K."/>
        </authorList>
    </citation>
    <scope>NUCLEOTIDE SEQUENCE</scope>
</reference>
<feature type="region of interest" description="Disordered" evidence="1">
    <location>
        <begin position="125"/>
        <end position="166"/>
    </location>
</feature>
<gene>
    <name evidence="3" type="primary">ga09169</name>
    <name evidence="3" type="ORF">PR202_ga09169</name>
</gene>
<dbReference type="EMBL" id="BQKI01000004">
    <property type="protein sequence ID" value="GJM92678.1"/>
    <property type="molecule type" value="Genomic_DNA"/>
</dbReference>
<dbReference type="Pfam" id="PF23733">
    <property type="entry name" value="GRXCR1-2_C"/>
    <property type="match status" value="1"/>
</dbReference>
<reference evidence="3" key="1">
    <citation type="journal article" date="2018" name="DNA Res.">
        <title>Multiple hybrid de novo genome assembly of finger millet, an orphan allotetraploid crop.</title>
        <authorList>
            <person name="Hatakeyama M."/>
            <person name="Aluri S."/>
            <person name="Balachadran M.T."/>
            <person name="Sivarajan S.R."/>
            <person name="Patrignani A."/>
            <person name="Gruter S."/>
            <person name="Poveda L."/>
            <person name="Shimizu-Inatsugi R."/>
            <person name="Baeten J."/>
            <person name="Francoijs K.J."/>
            <person name="Nataraja K.N."/>
            <person name="Reddy Y.A.N."/>
            <person name="Phadnis S."/>
            <person name="Ravikumar R.L."/>
            <person name="Schlapbach R."/>
            <person name="Sreeman S.M."/>
            <person name="Shimizu K.K."/>
        </authorList>
    </citation>
    <scope>NUCLEOTIDE SEQUENCE</scope>
</reference>
<evidence type="ECO:0000259" key="2">
    <source>
        <dbReference type="Pfam" id="PF00462"/>
    </source>
</evidence>
<dbReference type="PROSITE" id="PS51354">
    <property type="entry name" value="GLUTAREDOXIN_2"/>
    <property type="match status" value="1"/>
</dbReference>
<feature type="compositionally biased region" description="Polar residues" evidence="1">
    <location>
        <begin position="125"/>
        <end position="137"/>
    </location>
</feature>
<evidence type="ECO:0000256" key="1">
    <source>
        <dbReference type="SAM" id="MobiDB-lite"/>
    </source>
</evidence>
<dbReference type="InterPro" id="IPR002109">
    <property type="entry name" value="Glutaredoxin"/>
</dbReference>
<dbReference type="Pfam" id="PF00462">
    <property type="entry name" value="Glutaredoxin"/>
    <property type="match status" value="1"/>
</dbReference>
<dbReference type="SUPFAM" id="SSF52833">
    <property type="entry name" value="Thioredoxin-like"/>
    <property type="match status" value="1"/>
</dbReference>
<dbReference type="AlphaFoldDB" id="A0AAV5C4H9"/>
<dbReference type="InterPro" id="IPR036249">
    <property type="entry name" value="Thioredoxin-like_sf"/>
</dbReference>
<comment type="caution">
    <text evidence="3">The sequence shown here is derived from an EMBL/GenBank/DDBJ whole genome shotgun (WGS) entry which is preliminary data.</text>
</comment>
<sequence>MMERSIYPTDRLGHAIQPVGNSSTARVISTCSRQVSVLQRMMESTSHFGHDCSPYQIISRPTDGVMRLAPGAEVRSKPPIPSSLCSLQLFLTPGTSCSHHHVDAACGIFLDLLLVGSWRMQKTTDQFKASQKSTRATQPPRARLHSKPEKRNKSPPPPPPVSGRRSSILPHVAALGEDAAFLLPALHHLHRAHHRLPARLLLLPVPQGSPGAAALRPRHALPPPAPFSPSVRVFHRVRVAASALRTLQGLPSAAAAEADRRVVLYFTSLHVIRSTYEDCRAVRAILRGLRVSVDERDLAMDPRYVQELAALLPRAAARRVALPQVFVGGRHLGGADEVRRLHEAGELRRVVARACTASLAACGRCGGERYVLCGSCNGSHKRYSVKGGGGFRTCAGCNENGLVRCPDCSPPDV</sequence>